<organism evidence="3 4">
    <name type="scientific">Celerinatantimonas yamalensis</name>
    <dbReference type="NCBI Taxonomy" id="559956"/>
    <lineage>
        <taxon>Bacteria</taxon>
        <taxon>Pseudomonadati</taxon>
        <taxon>Pseudomonadota</taxon>
        <taxon>Gammaproteobacteria</taxon>
        <taxon>Celerinatantimonadaceae</taxon>
        <taxon>Celerinatantimonas</taxon>
    </lineage>
</organism>
<accession>A0ABW9G4K5</accession>
<dbReference type="Proteomes" id="UP001629953">
    <property type="component" value="Unassembled WGS sequence"/>
</dbReference>
<gene>
    <name evidence="3" type="ORF">ABUE30_04885</name>
</gene>
<feature type="domain" description="Peptidoglycan binding-like" evidence="2">
    <location>
        <begin position="67"/>
        <end position="121"/>
    </location>
</feature>
<proteinExistence type="predicted"/>
<evidence type="ECO:0000256" key="1">
    <source>
        <dbReference type="SAM" id="SignalP"/>
    </source>
</evidence>
<keyword evidence="4" id="KW-1185">Reference proteome</keyword>
<name>A0ABW9G4K5_9GAMM</name>
<dbReference type="InterPro" id="IPR002477">
    <property type="entry name" value="Peptidoglycan-bd-like"/>
</dbReference>
<dbReference type="InterPro" id="IPR036365">
    <property type="entry name" value="PGBD-like_sf"/>
</dbReference>
<keyword evidence="1" id="KW-0732">Signal</keyword>
<dbReference type="Gene3D" id="1.10.101.10">
    <property type="entry name" value="PGBD-like superfamily/PGBD"/>
    <property type="match status" value="1"/>
</dbReference>
<dbReference type="Pfam" id="PF01471">
    <property type="entry name" value="PG_binding_1"/>
    <property type="match status" value="1"/>
</dbReference>
<feature type="chain" id="PRO_5047150018" evidence="1">
    <location>
        <begin position="21"/>
        <end position="126"/>
    </location>
</feature>
<protein>
    <submittedName>
        <fullName evidence="3">Peptidoglycan-binding domain-containing protein</fullName>
    </submittedName>
</protein>
<dbReference type="InterPro" id="IPR036366">
    <property type="entry name" value="PGBDSf"/>
</dbReference>
<dbReference type="EMBL" id="JBEQCT010000002">
    <property type="protein sequence ID" value="MFM2484407.1"/>
    <property type="molecule type" value="Genomic_DNA"/>
</dbReference>
<comment type="caution">
    <text evidence="3">The sequence shown here is derived from an EMBL/GenBank/DDBJ whole genome shotgun (WGS) entry which is preliminary data.</text>
</comment>
<dbReference type="SUPFAM" id="SSF47090">
    <property type="entry name" value="PGBD-like"/>
    <property type="match status" value="1"/>
</dbReference>
<dbReference type="RefSeq" id="WP_408622587.1">
    <property type="nucleotide sequence ID" value="NZ_JBEQCT010000002.1"/>
</dbReference>
<feature type="signal peptide" evidence="1">
    <location>
        <begin position="1"/>
        <end position="20"/>
    </location>
</feature>
<reference evidence="3 4" key="1">
    <citation type="journal article" date="2013" name="Int. J. Syst. Evol. Microbiol.">
        <title>Celerinatantimonas yamalensis sp. nov., a cold-adapted diazotrophic bacterium from a cold permafrost brine.</title>
        <authorList>
            <person name="Shcherbakova V."/>
            <person name="Chuvilskaya N."/>
            <person name="Rivkina E."/>
            <person name="Demidov N."/>
            <person name="Uchaeva V."/>
            <person name="Suetin S."/>
            <person name="Suzina N."/>
            <person name="Gilichinsky D."/>
        </authorList>
    </citation>
    <scope>NUCLEOTIDE SEQUENCE [LARGE SCALE GENOMIC DNA]</scope>
    <source>
        <strain evidence="3 4">C7</strain>
    </source>
</reference>
<evidence type="ECO:0000313" key="3">
    <source>
        <dbReference type="EMBL" id="MFM2484407.1"/>
    </source>
</evidence>
<evidence type="ECO:0000313" key="4">
    <source>
        <dbReference type="Proteomes" id="UP001629953"/>
    </source>
</evidence>
<sequence>MKKTLIAALFGLMASPLALADNTVPAKPAETQPAAAVVVPKAEKPMAKKAMTKKPMKAAHSRSVAQHKLVAEIQMELNHKGYHVGKADGFAGKKTRAAIRKFQKDHHHRMTGKVSAQLLTELKAAK</sequence>
<evidence type="ECO:0000259" key="2">
    <source>
        <dbReference type="Pfam" id="PF01471"/>
    </source>
</evidence>